<dbReference type="Proteomes" id="UP000242699">
    <property type="component" value="Unassembled WGS sequence"/>
</dbReference>
<comment type="caution">
    <text evidence="2">The sequence shown here is derived from an EMBL/GenBank/DDBJ whole genome shotgun (WGS) entry which is preliminary data.</text>
</comment>
<sequence length="155" mass="17481">MFESQTHIQDVAEFILQSLGPLSAMKLQKLVYYCQAWSLVWNDRPLFPESIEAWANGPVAPDLFAKHRGQFLVRSGDLGGRPEHIDKIGQETIEAVLNYYGSWNAQQLSDLTHAEAPWIITREGLEPGSSSDRPISWDVMAEYYANLPPDEESST</sequence>
<accession>A0A2T2WTF5</accession>
<dbReference type="InterPro" id="IPR025272">
    <property type="entry name" value="SocA_Panacea"/>
</dbReference>
<dbReference type="AlphaFoldDB" id="A0A2T2WTF5"/>
<proteinExistence type="predicted"/>
<gene>
    <name evidence="2" type="ORF">C7B43_16570</name>
</gene>
<dbReference type="Pfam" id="PF13274">
    <property type="entry name" value="SocA_Panacea"/>
    <property type="match status" value="1"/>
</dbReference>
<reference evidence="2 3" key="1">
    <citation type="journal article" date="2014" name="BMC Genomics">
        <title>Comparison of environmental and isolate Sulfobacillus genomes reveals diverse carbon, sulfur, nitrogen, and hydrogen metabolisms.</title>
        <authorList>
            <person name="Justice N.B."/>
            <person name="Norman A."/>
            <person name="Brown C.T."/>
            <person name="Singh A."/>
            <person name="Thomas B.C."/>
            <person name="Banfield J.F."/>
        </authorList>
    </citation>
    <scope>NUCLEOTIDE SEQUENCE [LARGE SCALE GENOMIC DNA]</scope>
    <source>
        <strain evidence="2">AMDSBA1</strain>
    </source>
</reference>
<evidence type="ECO:0000259" key="1">
    <source>
        <dbReference type="Pfam" id="PF13274"/>
    </source>
</evidence>
<name>A0A2T2WTF5_9FIRM</name>
<evidence type="ECO:0000313" key="2">
    <source>
        <dbReference type="EMBL" id="PSR25524.1"/>
    </source>
</evidence>
<evidence type="ECO:0000313" key="3">
    <source>
        <dbReference type="Proteomes" id="UP000242699"/>
    </source>
</evidence>
<organism evidence="2 3">
    <name type="scientific">Sulfobacillus benefaciens</name>
    <dbReference type="NCBI Taxonomy" id="453960"/>
    <lineage>
        <taxon>Bacteria</taxon>
        <taxon>Bacillati</taxon>
        <taxon>Bacillota</taxon>
        <taxon>Clostridia</taxon>
        <taxon>Eubacteriales</taxon>
        <taxon>Clostridiales Family XVII. Incertae Sedis</taxon>
        <taxon>Sulfobacillus</taxon>
    </lineage>
</organism>
<protein>
    <recommendedName>
        <fullName evidence="1">Antitoxin SocA-like Panacea domain-containing protein</fullName>
    </recommendedName>
</protein>
<feature type="domain" description="Antitoxin SocA-like Panacea" evidence="1">
    <location>
        <begin position="27"/>
        <end position="118"/>
    </location>
</feature>
<dbReference type="EMBL" id="PXYT01000053">
    <property type="protein sequence ID" value="PSR25524.1"/>
    <property type="molecule type" value="Genomic_DNA"/>
</dbReference>